<feature type="region of interest" description="Disordered" evidence="2">
    <location>
        <begin position="25"/>
        <end position="48"/>
    </location>
</feature>
<evidence type="ECO:0000313" key="3">
    <source>
        <dbReference type="Ensembl" id="ENSNMLP00000016541.1"/>
    </source>
</evidence>
<reference evidence="3" key="2">
    <citation type="submission" date="2025-09" db="UniProtKB">
        <authorList>
            <consortium name="Ensembl"/>
        </authorList>
    </citation>
    <scope>IDENTIFICATION</scope>
</reference>
<dbReference type="Proteomes" id="UP000694523">
    <property type="component" value="Unplaced"/>
</dbReference>
<name>A0A8C6T6K4_9GOBI</name>
<evidence type="ECO:0008006" key="5">
    <source>
        <dbReference type="Google" id="ProtNLM"/>
    </source>
</evidence>
<dbReference type="AlphaFoldDB" id="A0A8C6T6K4"/>
<protein>
    <recommendedName>
        <fullName evidence="5">LINE-1 type transposase domain-containing protein 1</fullName>
    </recommendedName>
</protein>
<feature type="compositionally biased region" description="Polar residues" evidence="2">
    <location>
        <begin position="25"/>
        <end position="34"/>
    </location>
</feature>
<feature type="coiled-coil region" evidence="1">
    <location>
        <begin position="92"/>
        <end position="140"/>
    </location>
</feature>
<keyword evidence="1" id="KW-0175">Coiled coil</keyword>
<reference evidence="3" key="1">
    <citation type="submission" date="2025-08" db="UniProtKB">
        <authorList>
            <consortium name="Ensembl"/>
        </authorList>
    </citation>
    <scope>IDENTIFICATION</scope>
</reference>
<accession>A0A8C6T6K4</accession>
<dbReference type="InterPro" id="IPR004244">
    <property type="entry name" value="Transposase_22"/>
</dbReference>
<organism evidence="3 4">
    <name type="scientific">Neogobius melanostomus</name>
    <name type="common">round goby</name>
    <dbReference type="NCBI Taxonomy" id="47308"/>
    <lineage>
        <taxon>Eukaryota</taxon>
        <taxon>Metazoa</taxon>
        <taxon>Chordata</taxon>
        <taxon>Craniata</taxon>
        <taxon>Vertebrata</taxon>
        <taxon>Euteleostomi</taxon>
        <taxon>Actinopterygii</taxon>
        <taxon>Neopterygii</taxon>
        <taxon>Teleostei</taxon>
        <taxon>Neoteleostei</taxon>
        <taxon>Acanthomorphata</taxon>
        <taxon>Gobiaria</taxon>
        <taxon>Gobiiformes</taxon>
        <taxon>Gobioidei</taxon>
        <taxon>Gobiidae</taxon>
        <taxon>Benthophilinae</taxon>
        <taxon>Neogobiini</taxon>
        <taxon>Neogobius</taxon>
    </lineage>
</organism>
<sequence>MNIMIYHDFKKLMFKRTSRKGAVNANSSLANQDGQDGAESEDIEQGPVSDVEEAYSLREDAIVERVTKNIGEMLDKKVAAILKPVTELSGKFDDMAQRMATVEQRISDLEDVSAGSTPRIDNMEEALKKALERFDSFENQSRRQNVRITGLKEGIEDRDPVSFFEGWIPKVLAIPLARLKIERAHRTGPPVGRNGRDGPRAVLVRLHNYTDKQKILNAARERGEIKVEGRRISFYQDFSAEVIRKRQTSANVRRQLREAGIKYAFVYPAVIKILNQDGSTTSLSNMEEINDFIKTIPK</sequence>
<proteinExistence type="predicted"/>
<evidence type="ECO:0000256" key="2">
    <source>
        <dbReference type="SAM" id="MobiDB-lite"/>
    </source>
</evidence>
<dbReference type="PANTHER" id="PTHR11505">
    <property type="entry name" value="L1 TRANSPOSABLE ELEMENT-RELATED"/>
    <property type="match status" value="1"/>
</dbReference>
<evidence type="ECO:0000313" key="4">
    <source>
        <dbReference type="Proteomes" id="UP000694523"/>
    </source>
</evidence>
<dbReference type="FunFam" id="3.30.70.1820:FF:000004">
    <property type="entry name" value="Uncharacterized protein"/>
    <property type="match status" value="1"/>
</dbReference>
<keyword evidence="4" id="KW-1185">Reference proteome</keyword>
<evidence type="ECO:0000256" key="1">
    <source>
        <dbReference type="SAM" id="Coils"/>
    </source>
</evidence>
<dbReference type="Ensembl" id="ENSNMLT00000018625.1">
    <property type="protein sequence ID" value="ENSNMLP00000016541.1"/>
    <property type="gene ID" value="ENSNMLG00000010988.1"/>
</dbReference>
<dbReference type="Gene3D" id="3.30.70.1820">
    <property type="entry name" value="L1 transposable element, RRM domain"/>
    <property type="match status" value="1"/>
</dbReference>